<dbReference type="GO" id="GO:0004439">
    <property type="term" value="F:phosphatidylinositol-4,5-bisphosphate 5-phosphatase activity"/>
    <property type="evidence" value="ECO:0007669"/>
    <property type="project" value="TreeGrafter"/>
</dbReference>
<keyword evidence="6" id="KW-1185">Reference proteome</keyword>
<evidence type="ECO:0000256" key="2">
    <source>
        <dbReference type="ARBA" id="ARBA00022801"/>
    </source>
</evidence>
<dbReference type="PANTHER" id="PTHR45666:SF18">
    <property type="entry name" value="TYPE IV INOSITOL POLYPHOSPHATE 5-PHOSPHATASE 9"/>
    <property type="match status" value="1"/>
</dbReference>
<evidence type="ECO:0000313" key="6">
    <source>
        <dbReference type="Proteomes" id="UP001210211"/>
    </source>
</evidence>
<dbReference type="SMART" id="SM00128">
    <property type="entry name" value="IPPc"/>
    <property type="match status" value="1"/>
</dbReference>
<evidence type="ECO:0000313" key="5">
    <source>
        <dbReference type="EMBL" id="KAJ3707574.1"/>
    </source>
</evidence>
<dbReference type="SUPFAM" id="SSF56219">
    <property type="entry name" value="DNase I-like"/>
    <property type="match status" value="1"/>
</dbReference>
<evidence type="ECO:0000256" key="1">
    <source>
        <dbReference type="ARBA" id="ARBA00010768"/>
    </source>
</evidence>
<dbReference type="AlphaFoldDB" id="A0AAD6F054"/>
<dbReference type="InterPro" id="IPR000300">
    <property type="entry name" value="IPPc"/>
</dbReference>
<dbReference type="Pfam" id="PF22669">
    <property type="entry name" value="Exo_endo_phos2"/>
    <property type="match status" value="1"/>
</dbReference>
<keyword evidence="2" id="KW-0378">Hydrolase</keyword>
<dbReference type="PANTHER" id="PTHR45666">
    <property type="entry name" value="TYPE IV INOSITOL POLYPHOSPHATE 5-PHOSPHATASE 9"/>
    <property type="match status" value="1"/>
</dbReference>
<dbReference type="InterPro" id="IPR036691">
    <property type="entry name" value="Endo/exonu/phosph_ase_sf"/>
</dbReference>
<proteinExistence type="inferred from homology"/>
<accession>A0AAD6F054</accession>
<feature type="domain" description="Inositol polyphosphate-related phosphatase" evidence="4">
    <location>
        <begin position="63"/>
        <end position="407"/>
    </location>
</feature>
<name>A0AAD6F054_9POAL</name>
<evidence type="ECO:0000256" key="3">
    <source>
        <dbReference type="SAM" id="MobiDB-lite"/>
    </source>
</evidence>
<feature type="region of interest" description="Disordered" evidence="3">
    <location>
        <begin position="140"/>
        <end position="169"/>
    </location>
</feature>
<sequence>MPNKERSREVMWPRLVESKLLRRPFGSSRFVADLPNIQTLFPLHSFDDQILSERSLSGHRDTLKYKIFVSTWNVGGVTPSDDLCLDDWLDVQNHSYDIYVLGFQEIVPLRAKNVLGPEKSWISNKWNSLIRDTLNKSTANKVSNEGSKLREQEEGSGQDKGASSRGDNSAGEFRCIISKQMVGIMITIWIRSELLQFIHQPSVSCIGCGIMGCLGNKGAVSVRFFVHKTSFCFVCCHLASGGKAADVHLRNTDIIDILTRTSFPRGTSFNLPRKILDHDRVILLGDLNYRISLQEGETKSLVEQKRWSNLLEKDQLRMEFTQGHIFQGWNEGLITFSPTYKYYPNTDMYYGCTPGTKCDKKRAPAWCDRILWYGRGLKQIRYDRCESRLSDHRPVRAAFTAEVDVLRHSSSLGGFLMSDRLDEYLEKYSFEFNNNNEEGNERTSL</sequence>
<dbReference type="FunFam" id="3.60.10.10:FF:000053">
    <property type="entry name" value="Type IV inositol polyphosphate 5-phosphatase 9"/>
    <property type="match status" value="1"/>
</dbReference>
<dbReference type="Proteomes" id="UP001210211">
    <property type="component" value="Unassembled WGS sequence"/>
</dbReference>
<comment type="similarity">
    <text evidence="1">Belongs to the inositol polyphosphate 5-phosphatase family.</text>
</comment>
<dbReference type="GO" id="GO:0004445">
    <property type="term" value="F:inositol-polyphosphate 5-phosphatase activity"/>
    <property type="evidence" value="ECO:0007669"/>
    <property type="project" value="InterPro"/>
</dbReference>
<organism evidence="5 6">
    <name type="scientific">Rhynchospora tenuis</name>
    <dbReference type="NCBI Taxonomy" id="198213"/>
    <lineage>
        <taxon>Eukaryota</taxon>
        <taxon>Viridiplantae</taxon>
        <taxon>Streptophyta</taxon>
        <taxon>Embryophyta</taxon>
        <taxon>Tracheophyta</taxon>
        <taxon>Spermatophyta</taxon>
        <taxon>Magnoliopsida</taxon>
        <taxon>Liliopsida</taxon>
        <taxon>Poales</taxon>
        <taxon>Cyperaceae</taxon>
        <taxon>Cyperoideae</taxon>
        <taxon>Rhynchosporeae</taxon>
        <taxon>Rhynchospora</taxon>
    </lineage>
</organism>
<evidence type="ECO:0000259" key="4">
    <source>
        <dbReference type="SMART" id="SM00128"/>
    </source>
</evidence>
<reference evidence="5 6" key="1">
    <citation type="journal article" date="2022" name="Cell">
        <title>Repeat-based holocentromeres influence genome architecture and karyotype evolution.</title>
        <authorList>
            <person name="Hofstatter P.G."/>
            <person name="Thangavel G."/>
            <person name="Lux T."/>
            <person name="Neumann P."/>
            <person name="Vondrak T."/>
            <person name="Novak P."/>
            <person name="Zhang M."/>
            <person name="Costa L."/>
            <person name="Castellani M."/>
            <person name="Scott A."/>
            <person name="Toegelov H."/>
            <person name="Fuchs J."/>
            <person name="Mata-Sucre Y."/>
            <person name="Dias Y."/>
            <person name="Vanzela A.L.L."/>
            <person name="Huettel B."/>
            <person name="Almeida C.C.S."/>
            <person name="Simkova H."/>
            <person name="Souza G."/>
            <person name="Pedrosa-Harand A."/>
            <person name="Macas J."/>
            <person name="Mayer K.F.X."/>
            <person name="Houben A."/>
            <person name="Marques A."/>
        </authorList>
    </citation>
    <scope>NUCLEOTIDE SEQUENCE [LARGE SCALE GENOMIC DNA]</scope>
    <source>
        <strain evidence="5">RhyTen1mFocal</strain>
    </source>
</reference>
<protein>
    <recommendedName>
        <fullName evidence="4">Inositol polyphosphate-related phosphatase domain-containing protein</fullName>
    </recommendedName>
</protein>
<dbReference type="EMBL" id="JAMRDG010000001">
    <property type="protein sequence ID" value="KAJ3707574.1"/>
    <property type="molecule type" value="Genomic_DNA"/>
</dbReference>
<gene>
    <name evidence="5" type="ORF">LUZ61_011279</name>
</gene>
<dbReference type="GO" id="GO:0034485">
    <property type="term" value="F:phosphatidylinositol-3,4,5-trisphosphate 5-phosphatase activity"/>
    <property type="evidence" value="ECO:0007669"/>
    <property type="project" value="TreeGrafter"/>
</dbReference>
<dbReference type="GO" id="GO:0046856">
    <property type="term" value="P:phosphatidylinositol dephosphorylation"/>
    <property type="evidence" value="ECO:0007669"/>
    <property type="project" value="InterPro"/>
</dbReference>
<dbReference type="Gene3D" id="3.60.10.10">
    <property type="entry name" value="Endonuclease/exonuclease/phosphatase"/>
    <property type="match status" value="1"/>
</dbReference>
<comment type="caution">
    <text evidence="5">The sequence shown here is derived from an EMBL/GenBank/DDBJ whole genome shotgun (WGS) entry which is preliminary data.</text>
</comment>
<dbReference type="InterPro" id="IPR045849">
    <property type="entry name" value="IP5P_plant"/>
</dbReference>